<accession>B8ELH9</accession>
<dbReference type="GO" id="GO:0090313">
    <property type="term" value="P:regulation of protein targeting to membrane"/>
    <property type="evidence" value="ECO:0007669"/>
    <property type="project" value="TreeGrafter"/>
</dbReference>
<dbReference type="KEGG" id="msl:Msil_0596"/>
<evidence type="ECO:0000259" key="3">
    <source>
        <dbReference type="Pfam" id="PF05170"/>
    </source>
</evidence>
<dbReference type="Proteomes" id="UP000002257">
    <property type="component" value="Chromosome"/>
</dbReference>
<dbReference type="eggNOG" id="COG2982">
    <property type="taxonomic scope" value="Bacteria"/>
</dbReference>
<feature type="domain" description="AsmA" evidence="3">
    <location>
        <begin position="46"/>
        <end position="228"/>
    </location>
</feature>
<keyword evidence="2" id="KW-0472">Membrane</keyword>
<dbReference type="OrthoDB" id="9816380at2"/>
<dbReference type="EMBL" id="CP001280">
    <property type="protein sequence ID" value="ACK49568.1"/>
    <property type="molecule type" value="Genomic_DNA"/>
</dbReference>
<keyword evidence="2" id="KW-1133">Transmembrane helix</keyword>
<dbReference type="PANTHER" id="PTHR30441">
    <property type="entry name" value="DUF748 DOMAIN-CONTAINING PROTEIN"/>
    <property type="match status" value="1"/>
</dbReference>
<proteinExistence type="predicted"/>
<dbReference type="AlphaFoldDB" id="B8ELH9"/>
<dbReference type="HOGENOM" id="CLU_003996_0_0_5"/>
<feature type="region of interest" description="Disordered" evidence="1">
    <location>
        <begin position="1164"/>
        <end position="1186"/>
    </location>
</feature>
<reference evidence="4 5" key="1">
    <citation type="journal article" date="2010" name="J. Bacteriol.">
        <title>Complete genome sequence of the aerobic facultative methanotroph Methylocella silvestris BL2.</title>
        <authorList>
            <person name="Chen Y."/>
            <person name="Crombie A."/>
            <person name="Rahman M.T."/>
            <person name="Dedysh S.N."/>
            <person name="Liesack W."/>
            <person name="Stott M.B."/>
            <person name="Alam M."/>
            <person name="Theisen A.R."/>
            <person name="Murrell J.C."/>
            <person name="Dunfield P.F."/>
        </authorList>
    </citation>
    <scope>NUCLEOTIDE SEQUENCE [LARGE SCALE GENOMIC DNA]</scope>
    <source>
        <strain evidence="5">DSM 15510 / CIP 108128 / LMG 27833 / NCIMB 13906 / BL2</strain>
    </source>
</reference>
<keyword evidence="5" id="KW-1185">Reference proteome</keyword>
<evidence type="ECO:0000256" key="2">
    <source>
        <dbReference type="SAM" id="Phobius"/>
    </source>
</evidence>
<evidence type="ECO:0000256" key="1">
    <source>
        <dbReference type="SAM" id="MobiDB-lite"/>
    </source>
</evidence>
<dbReference type="Pfam" id="PF05170">
    <property type="entry name" value="AsmA"/>
    <property type="match status" value="1"/>
</dbReference>
<evidence type="ECO:0000313" key="4">
    <source>
        <dbReference type="EMBL" id="ACK49568.1"/>
    </source>
</evidence>
<organism evidence="4 5">
    <name type="scientific">Methylocella silvestris (strain DSM 15510 / CIP 108128 / LMG 27833 / NCIMB 13906 / BL2)</name>
    <dbReference type="NCBI Taxonomy" id="395965"/>
    <lineage>
        <taxon>Bacteria</taxon>
        <taxon>Pseudomonadati</taxon>
        <taxon>Pseudomonadota</taxon>
        <taxon>Alphaproteobacteria</taxon>
        <taxon>Hyphomicrobiales</taxon>
        <taxon>Beijerinckiaceae</taxon>
        <taxon>Methylocella</taxon>
    </lineage>
</organism>
<name>B8ELH9_METSB</name>
<evidence type="ECO:0000313" key="5">
    <source>
        <dbReference type="Proteomes" id="UP000002257"/>
    </source>
</evidence>
<feature type="compositionally biased region" description="Low complexity" evidence="1">
    <location>
        <begin position="1172"/>
        <end position="1186"/>
    </location>
</feature>
<feature type="transmembrane region" description="Helical" evidence="2">
    <location>
        <begin position="44"/>
        <end position="65"/>
    </location>
</feature>
<dbReference type="InterPro" id="IPR052894">
    <property type="entry name" value="AsmA-related"/>
</dbReference>
<dbReference type="STRING" id="395965.Msil_0596"/>
<dbReference type="GO" id="GO:0005886">
    <property type="term" value="C:plasma membrane"/>
    <property type="evidence" value="ECO:0007669"/>
    <property type="project" value="TreeGrafter"/>
</dbReference>
<dbReference type="PANTHER" id="PTHR30441:SF4">
    <property type="entry name" value="PROTEIN ASMA"/>
    <property type="match status" value="1"/>
</dbReference>
<keyword evidence="2" id="KW-0812">Transmembrane</keyword>
<gene>
    <name evidence="4" type="ordered locus">Msil_0596</name>
</gene>
<protein>
    <submittedName>
        <fullName evidence="4">AsmA family protein</fullName>
    </submittedName>
</protein>
<dbReference type="InterPro" id="IPR007844">
    <property type="entry name" value="AsmA"/>
</dbReference>
<sequence>MEPRMGFLTRMDALNLDETRPVFAYIGQDQSGFPNDETDLRDSLTVFAIGVILVLTAALVGPYLVDWSAERGLIQSRLSAAIGRQTEIAGPIDLKLLPTPYFVVGDISVKGPEGPASWRASASKMRLEIAFAPLLRGEVEFVEAAIENPRLEVSLGPDGAPALTLKDSPLARNVRFQRIKATGGSLLIDDPTRNRRFELGGLDLEAEAGSLYGPFKGHGSAPLPDGRFSFQFLTGAAEAGEMKLKLSAEAPSRGALSFEGGLTLTPEAQKLAGALRLQSADPALRTLSQLTLTPQRAAFDEIEATLGEEPNSATAKGVGELDFSGAPKASLTLSSDRVDVDLLSSGRAAAELAALPPPPLPFVVNYKAKALTWGGAGFADIGANIVFGKKAEDPGATPGVWLRLEARGPKSSRLFVDGAARFGGAPEFDGKFSAGTEDAGWLKPWFERAFGAQAAAAPWPMGGAFDDIAFSAIDLSAATRITSQAIELRDLDLALDDSHLSGQLSYWRKLATRPARIEADLSTRSLDLAAVANAYAGGAASRAVSDLDGSLKFEAAAVRFGAFAPAGALGLSINKTGDRIELDQLTFEGPDGAMAAASGLLSSQNARLDAVLSAPRGFGIAAALAKIAPGAPANALLSRADALTPVDLKLFAEAAQRQSAFALKTLTAKGSIGGATIAATINGDPDKGEELRLSAILDARDSLPLMRLAGLAATAADNPGRAHIELKARGSPHEATQAAVISAVLGQARLSFDGRVGADLFDPSAIGAISFTAPDAAPFLRAAGLVFPDFAAKTPAAVSGDLTLTAREVKLDSLKANIAGSSFAGSLAYDAKAQPRLIGDLAADRLPAAALFALVLGPPEPAKGGALWSSLAFAPPAFDLPSARIALTAREAPLGAPLAPGAGLGKNLKATLVMSQGRLDLEDFTLDLAGGQASGDLKLRRSGSEASLATRLDLKNVALDLPSARGRLDASIEAAGSGRSADGLAGAVAGSGKTAIADLVIPRIDPGALPRIVAKFDEDGHELGAKQIAAALASELKRGDLQAGDRAFDIAIASGVLTLASKPPQPDQSGFSASFDFRRALLTQRLTLVDPAPPKGWSGAPPQIVATIKGLAGAPSVEIDAAALANALANRAIQREIARIEAYEFDIHERAFFYQRLLSERRRQAERDEAAAEAAAAPKPAESAAP</sequence>